<accession>A0A974CIP6</accession>
<dbReference type="Proteomes" id="UP000694892">
    <property type="component" value="Chromosome 6S"/>
</dbReference>
<feature type="domain" description="Ig-like" evidence="12">
    <location>
        <begin position="150"/>
        <end position="240"/>
    </location>
</feature>
<evidence type="ECO:0000256" key="1">
    <source>
        <dbReference type="ARBA" id="ARBA00004496"/>
    </source>
</evidence>
<name>A0A974CIP6_XENLA</name>
<evidence type="ECO:0000256" key="6">
    <source>
        <dbReference type="ARBA" id="ARBA00023136"/>
    </source>
</evidence>
<evidence type="ECO:0000256" key="8">
    <source>
        <dbReference type="ARBA" id="ARBA00023180"/>
    </source>
</evidence>
<dbReference type="GO" id="GO:0005794">
    <property type="term" value="C:Golgi apparatus"/>
    <property type="evidence" value="ECO:0007669"/>
    <property type="project" value="TreeGrafter"/>
</dbReference>
<reference evidence="14" key="1">
    <citation type="journal article" date="2016" name="Nature">
        <title>Genome evolution in the allotetraploid frog Xenopus laevis.</title>
        <authorList>
            <person name="Session A.M."/>
            <person name="Uno Y."/>
            <person name="Kwon T."/>
            <person name="Chapman J.A."/>
            <person name="Toyoda A."/>
            <person name="Takahashi S."/>
            <person name="Fukui A."/>
            <person name="Hikosaka A."/>
            <person name="Suzuki A."/>
            <person name="Kondo M."/>
            <person name="van Heeringen S.J."/>
            <person name="Quigley I."/>
            <person name="Heinz S."/>
            <person name="Ogino H."/>
            <person name="Ochi H."/>
            <person name="Hellsten U."/>
            <person name="Lyons J.B."/>
            <person name="Simakov O."/>
            <person name="Putnam N."/>
            <person name="Stites J."/>
            <person name="Kuroki Y."/>
            <person name="Tanaka T."/>
            <person name="Michiue T."/>
            <person name="Watanabe M."/>
            <person name="Bogdanovic O."/>
            <person name="Lister R."/>
            <person name="Georgiou G."/>
            <person name="Paranjpe S.S."/>
            <person name="van Kruijsbergen I."/>
            <person name="Shu S."/>
            <person name="Carlson J."/>
            <person name="Kinoshita T."/>
            <person name="Ohta Y."/>
            <person name="Mawaribuchi S."/>
            <person name="Jenkins J."/>
            <person name="Grimwood J."/>
            <person name="Schmutz J."/>
            <person name="Mitros T."/>
            <person name="Mozaffari S.V."/>
            <person name="Suzuki Y."/>
            <person name="Haramoto Y."/>
            <person name="Yamamoto T.S."/>
            <person name="Takagi C."/>
            <person name="Heald R."/>
            <person name="Miller K."/>
            <person name="Haudenschild C."/>
            <person name="Kitzman J."/>
            <person name="Nakayama T."/>
            <person name="Izutsu Y."/>
            <person name="Robert J."/>
            <person name="Fortriede J."/>
            <person name="Burns K."/>
            <person name="Lotay V."/>
            <person name="Karimi K."/>
            <person name="Yasuoka Y."/>
            <person name="Dichmann D.S."/>
            <person name="Flajnik M.F."/>
            <person name="Houston D.W."/>
            <person name="Shendure J."/>
            <person name="DuPasquier L."/>
            <person name="Vize P.D."/>
            <person name="Zorn A.M."/>
            <person name="Ito M."/>
            <person name="Marcotte E.M."/>
            <person name="Wallingford J.B."/>
            <person name="Ito Y."/>
            <person name="Asashima M."/>
            <person name="Ueno N."/>
            <person name="Matsuda Y."/>
            <person name="Veenstra G.J."/>
            <person name="Fujiyama A."/>
            <person name="Harland R.M."/>
            <person name="Taira M."/>
            <person name="Rokhsar D.S."/>
        </authorList>
    </citation>
    <scope>NUCLEOTIDE SEQUENCE [LARGE SCALE GENOMIC DNA]</scope>
    <source>
        <strain evidence="14">J</strain>
    </source>
</reference>
<comment type="subcellular location">
    <subcellularLocation>
        <location evidence="1">Cytoplasm</location>
    </subcellularLocation>
    <subcellularLocation>
        <location evidence="10">Endomembrane system</location>
        <topology evidence="10">Single-pass type I membrane protein</topology>
    </subcellularLocation>
</comment>
<dbReference type="EMBL" id="CM004477">
    <property type="protein sequence ID" value="OCT74004.1"/>
    <property type="molecule type" value="Genomic_DNA"/>
</dbReference>
<evidence type="ECO:0000313" key="13">
    <source>
        <dbReference type="EMBL" id="OCT74004.1"/>
    </source>
</evidence>
<keyword evidence="9" id="KW-0393">Immunoglobulin domain</keyword>
<proteinExistence type="predicted"/>
<dbReference type="PANTHER" id="PTHR44888:SF1">
    <property type="entry name" value="HEPACAM FAMILY MEMBER 2"/>
    <property type="match status" value="1"/>
</dbReference>
<dbReference type="GO" id="GO:0030496">
    <property type="term" value="C:midbody"/>
    <property type="evidence" value="ECO:0007669"/>
    <property type="project" value="TreeGrafter"/>
</dbReference>
<evidence type="ECO:0000256" key="10">
    <source>
        <dbReference type="ARBA" id="ARBA00046288"/>
    </source>
</evidence>
<dbReference type="PANTHER" id="PTHR44888">
    <property type="entry name" value="HEPACAM FAMILY MEMBER 2-RELATED"/>
    <property type="match status" value="1"/>
</dbReference>
<keyword evidence="5 11" id="KW-1133">Transmembrane helix</keyword>
<evidence type="ECO:0000256" key="4">
    <source>
        <dbReference type="ARBA" id="ARBA00022729"/>
    </source>
</evidence>
<dbReference type="AlphaFoldDB" id="A0A974CIP6"/>
<dbReference type="GO" id="GO:0007098">
    <property type="term" value="P:centrosome cycle"/>
    <property type="evidence" value="ECO:0007669"/>
    <property type="project" value="TreeGrafter"/>
</dbReference>
<gene>
    <name evidence="13" type="ORF">XELAEV_18032967mg</name>
</gene>
<dbReference type="Gene3D" id="2.60.40.10">
    <property type="entry name" value="Immunoglobulins"/>
    <property type="match status" value="1"/>
</dbReference>
<evidence type="ECO:0000313" key="14">
    <source>
        <dbReference type="Proteomes" id="UP000694892"/>
    </source>
</evidence>
<sequence length="299" mass="33687">MCQLKIEKALYIPLRFAWSELAKASQITFSKMLILVNLRSNPLLPERNFTGRPCLGRDVAASVNGEQRSSRCSFPLCLFEYTFKSPKARGRTGSVSSLLICLVNKPAAALLTSDLQLSDNCMGHDASMELLNGTPYLLTITLFVLLLDGPYELTVGSDKGLKVGEVFTVDIGESIQFDCSADSNPPNTFLWIQWIENSTEIINYGPYFKIASDKVVQKTVDYMCRAYNHITGKHDETQLTVIYASTDPQKLLQNVSTYPLAAITGISLFIILFICLLFVWKKYQYQLFRAVQWKIPHNR</sequence>
<evidence type="ECO:0000256" key="2">
    <source>
        <dbReference type="ARBA" id="ARBA00022490"/>
    </source>
</evidence>
<evidence type="ECO:0000256" key="3">
    <source>
        <dbReference type="ARBA" id="ARBA00022692"/>
    </source>
</evidence>
<feature type="transmembrane region" description="Helical" evidence="11">
    <location>
        <begin position="258"/>
        <end position="280"/>
    </location>
</feature>
<keyword evidence="3 11" id="KW-0812">Transmembrane</keyword>
<dbReference type="GO" id="GO:0005819">
    <property type="term" value="C:spindle"/>
    <property type="evidence" value="ECO:0007669"/>
    <property type="project" value="TreeGrafter"/>
</dbReference>
<keyword evidence="6 11" id="KW-0472">Membrane</keyword>
<keyword evidence="4" id="KW-0732">Signal</keyword>
<dbReference type="InterPro" id="IPR013783">
    <property type="entry name" value="Ig-like_fold"/>
</dbReference>
<dbReference type="PROSITE" id="PS50835">
    <property type="entry name" value="IG_LIKE"/>
    <property type="match status" value="1"/>
</dbReference>
<evidence type="ECO:0000259" key="12">
    <source>
        <dbReference type="PROSITE" id="PS50835"/>
    </source>
</evidence>
<keyword evidence="7" id="KW-1015">Disulfide bond</keyword>
<evidence type="ECO:0000256" key="11">
    <source>
        <dbReference type="SAM" id="Phobius"/>
    </source>
</evidence>
<dbReference type="SUPFAM" id="SSF48726">
    <property type="entry name" value="Immunoglobulin"/>
    <property type="match status" value="1"/>
</dbReference>
<keyword evidence="8" id="KW-0325">Glycoprotein</keyword>
<keyword evidence="2" id="KW-0963">Cytoplasm</keyword>
<protein>
    <recommendedName>
        <fullName evidence="12">Ig-like domain-containing protein</fullName>
    </recommendedName>
</protein>
<dbReference type="InterPro" id="IPR007110">
    <property type="entry name" value="Ig-like_dom"/>
</dbReference>
<evidence type="ECO:0000256" key="7">
    <source>
        <dbReference type="ARBA" id="ARBA00023157"/>
    </source>
</evidence>
<evidence type="ECO:0000256" key="9">
    <source>
        <dbReference type="ARBA" id="ARBA00023319"/>
    </source>
</evidence>
<evidence type="ECO:0000256" key="5">
    <source>
        <dbReference type="ARBA" id="ARBA00022989"/>
    </source>
</evidence>
<dbReference type="GO" id="GO:0005813">
    <property type="term" value="C:centrosome"/>
    <property type="evidence" value="ECO:0007669"/>
    <property type="project" value="TreeGrafter"/>
</dbReference>
<dbReference type="InterPro" id="IPR036179">
    <property type="entry name" value="Ig-like_dom_sf"/>
</dbReference>
<organism evidence="13 14">
    <name type="scientific">Xenopus laevis</name>
    <name type="common">African clawed frog</name>
    <dbReference type="NCBI Taxonomy" id="8355"/>
    <lineage>
        <taxon>Eukaryota</taxon>
        <taxon>Metazoa</taxon>
        <taxon>Chordata</taxon>
        <taxon>Craniata</taxon>
        <taxon>Vertebrata</taxon>
        <taxon>Euteleostomi</taxon>
        <taxon>Amphibia</taxon>
        <taxon>Batrachia</taxon>
        <taxon>Anura</taxon>
        <taxon>Pipoidea</taxon>
        <taxon>Pipidae</taxon>
        <taxon>Xenopodinae</taxon>
        <taxon>Xenopus</taxon>
        <taxon>Xenopus</taxon>
    </lineage>
</organism>
<dbReference type="InterPro" id="IPR052280">
    <property type="entry name" value="HEPACAM_domain"/>
</dbReference>